<evidence type="ECO:0000313" key="2">
    <source>
        <dbReference type="Proteomes" id="UP000637267"/>
    </source>
</evidence>
<keyword evidence="2" id="KW-1185">Reference proteome</keyword>
<gene>
    <name evidence="1" type="ORF">GCM10010970_06410</name>
</gene>
<dbReference type="EMBL" id="BMLX01000001">
    <property type="protein sequence ID" value="GGP18685.1"/>
    <property type="molecule type" value="Genomic_DNA"/>
</dbReference>
<proteinExistence type="predicted"/>
<dbReference type="RefSeq" id="WP_188702246.1">
    <property type="nucleotide sequence ID" value="NZ_BMLX01000001.1"/>
</dbReference>
<name>A0ABQ2P5A9_9NEIS</name>
<organism evidence="1 2">
    <name type="scientific">Silvimonas iriomotensis</name>
    <dbReference type="NCBI Taxonomy" id="449662"/>
    <lineage>
        <taxon>Bacteria</taxon>
        <taxon>Pseudomonadati</taxon>
        <taxon>Pseudomonadota</taxon>
        <taxon>Betaproteobacteria</taxon>
        <taxon>Neisseriales</taxon>
        <taxon>Chitinibacteraceae</taxon>
        <taxon>Silvimonas</taxon>
    </lineage>
</organism>
<reference evidence="2" key="1">
    <citation type="journal article" date="2019" name="Int. J. Syst. Evol. Microbiol.">
        <title>The Global Catalogue of Microorganisms (GCM) 10K type strain sequencing project: providing services to taxonomists for standard genome sequencing and annotation.</title>
        <authorList>
            <consortium name="The Broad Institute Genomics Platform"/>
            <consortium name="The Broad Institute Genome Sequencing Center for Infectious Disease"/>
            <person name="Wu L."/>
            <person name="Ma J."/>
        </authorList>
    </citation>
    <scope>NUCLEOTIDE SEQUENCE [LARGE SCALE GENOMIC DNA]</scope>
    <source>
        <strain evidence="2">CGMCC 1.8859</strain>
    </source>
</reference>
<protein>
    <submittedName>
        <fullName evidence="1">Uncharacterized protein</fullName>
    </submittedName>
</protein>
<dbReference type="Proteomes" id="UP000637267">
    <property type="component" value="Unassembled WGS sequence"/>
</dbReference>
<evidence type="ECO:0000313" key="1">
    <source>
        <dbReference type="EMBL" id="GGP18685.1"/>
    </source>
</evidence>
<accession>A0ABQ2P5A9</accession>
<sequence>MSSLAIPRPRRALGVMRRMKDGFPILEAGPSSLTTWQDGCGQEAAMWLSFFNHYGWVESHEWTNGVRAWDLSDKGTLVLEEGERWWQRLSWSQRLYVRFFG</sequence>
<comment type="caution">
    <text evidence="1">The sequence shown here is derived from an EMBL/GenBank/DDBJ whole genome shotgun (WGS) entry which is preliminary data.</text>
</comment>